<evidence type="ECO:0000313" key="2">
    <source>
        <dbReference type="Proteomes" id="UP000282930"/>
    </source>
</evidence>
<keyword evidence="2" id="KW-1185">Reference proteome</keyword>
<reference evidence="1 2" key="1">
    <citation type="submission" date="2018-12" db="EMBL/GenBank/DDBJ databases">
        <title>Genome sequence from the cellulolytic species, Caldicellulosiruptor changbaiensis.</title>
        <authorList>
            <person name="Blumer-Schuette S.E."/>
            <person name="Mendoza C."/>
        </authorList>
    </citation>
    <scope>NUCLEOTIDE SEQUENCE [LARGE SCALE GENOMIC DNA]</scope>
    <source>
        <strain evidence="1 2">CBS-Z</strain>
    </source>
</reference>
<organism evidence="1 2">
    <name type="scientific">Caldicellulosiruptor changbaiensis</name>
    <dbReference type="NCBI Taxonomy" id="1222016"/>
    <lineage>
        <taxon>Bacteria</taxon>
        <taxon>Bacillati</taxon>
        <taxon>Bacillota</taxon>
        <taxon>Bacillota incertae sedis</taxon>
        <taxon>Caldicellulosiruptorales</taxon>
        <taxon>Caldicellulosiruptoraceae</taxon>
        <taxon>Caldicellulosiruptor</taxon>
    </lineage>
</organism>
<dbReference type="EMBL" id="CP034791">
    <property type="protein sequence ID" value="AZT89715.1"/>
    <property type="molecule type" value="Genomic_DNA"/>
</dbReference>
<dbReference type="InterPro" id="IPR007060">
    <property type="entry name" value="FtsL/DivIC"/>
</dbReference>
<protein>
    <submittedName>
        <fullName evidence="1">Septum formation initiator family protein</fullName>
    </submittedName>
</protein>
<accession>A0A3T0D3B6</accession>
<gene>
    <name evidence="1" type="ORF">ELD05_03055</name>
</gene>
<proteinExistence type="predicted"/>
<name>A0A3T0D3B6_9FIRM</name>
<evidence type="ECO:0000313" key="1">
    <source>
        <dbReference type="EMBL" id="AZT89715.1"/>
    </source>
</evidence>
<dbReference type="Proteomes" id="UP000282930">
    <property type="component" value="Chromosome"/>
</dbReference>
<sequence>MKKIFKVVKRLFVLAFVILFLIYSVTTVVKQHMILQQVKAQQYETIKQIEKLKKENEYLRRLAQYVQTKEYIQQVAREKLGLVGKDEIVFIDKNKKRRQ</sequence>
<dbReference type="Pfam" id="PF04977">
    <property type="entry name" value="DivIC"/>
    <property type="match status" value="1"/>
</dbReference>
<dbReference type="KEGG" id="ccha:ELD05_03055"/>
<dbReference type="AlphaFoldDB" id="A0A3T0D3B6"/>
<dbReference type="RefSeq" id="WP_127351311.1">
    <property type="nucleotide sequence ID" value="NZ_CP034791.1"/>
</dbReference>